<proteinExistence type="predicted"/>
<accession>A0A454XS38</accession>
<accession>A0A8R1YMN7</accession>
<sequence length="119" mass="13531">MNKQGGAANMDWGLRLSPPQLQRLRDLLQMPPPPLTPHDQEELRVLQRYAEQRAKHLQHLQHLQPGSTLKAELQKELDDLLPLLPKSTGKRQAARQPAQEPEVVAPATKQLIRARRHLG</sequence>
<keyword evidence="2" id="KW-1185">Reference proteome</keyword>
<reference evidence="2" key="1">
    <citation type="journal article" date="2008" name="Nat. Genet.">
        <title>The Pristionchus pacificus genome provides a unique perspective on nematode lifestyle and parasitism.</title>
        <authorList>
            <person name="Dieterich C."/>
            <person name="Clifton S.W."/>
            <person name="Schuster L.N."/>
            <person name="Chinwalla A."/>
            <person name="Delehaunty K."/>
            <person name="Dinkelacker I."/>
            <person name="Fulton L."/>
            <person name="Fulton R."/>
            <person name="Godfrey J."/>
            <person name="Minx P."/>
            <person name="Mitreva M."/>
            <person name="Roeseler W."/>
            <person name="Tian H."/>
            <person name="Witte H."/>
            <person name="Yang S.P."/>
            <person name="Wilson R.K."/>
            <person name="Sommer R.J."/>
        </authorList>
    </citation>
    <scope>NUCLEOTIDE SEQUENCE [LARGE SCALE GENOMIC DNA]</scope>
    <source>
        <strain evidence="2">PS312</strain>
    </source>
</reference>
<dbReference type="EnsemblMetazoa" id="PPA26149.1">
    <property type="protein sequence ID" value="PPA26149.1"/>
    <property type="gene ID" value="WBGene00115703"/>
</dbReference>
<gene>
    <name evidence="1" type="primary">WBGene00115703</name>
</gene>
<reference evidence="1" key="2">
    <citation type="submission" date="2022-06" db="UniProtKB">
        <authorList>
            <consortium name="EnsemblMetazoa"/>
        </authorList>
    </citation>
    <scope>IDENTIFICATION</scope>
    <source>
        <strain evidence="1">PS312</strain>
    </source>
</reference>
<dbReference type="AlphaFoldDB" id="A0A454XS38"/>
<organism evidence="1 2">
    <name type="scientific">Pristionchus pacificus</name>
    <name type="common">Parasitic nematode worm</name>
    <dbReference type="NCBI Taxonomy" id="54126"/>
    <lineage>
        <taxon>Eukaryota</taxon>
        <taxon>Metazoa</taxon>
        <taxon>Ecdysozoa</taxon>
        <taxon>Nematoda</taxon>
        <taxon>Chromadorea</taxon>
        <taxon>Rhabditida</taxon>
        <taxon>Rhabditina</taxon>
        <taxon>Diplogasteromorpha</taxon>
        <taxon>Diplogasteroidea</taxon>
        <taxon>Neodiplogasteridae</taxon>
        <taxon>Pristionchus</taxon>
    </lineage>
</organism>
<protein>
    <submittedName>
        <fullName evidence="1">Uncharacterized protein</fullName>
    </submittedName>
</protein>
<name>A0A454XS38_PRIPA</name>
<evidence type="ECO:0000313" key="1">
    <source>
        <dbReference type="EnsemblMetazoa" id="PPA26149.1"/>
    </source>
</evidence>
<evidence type="ECO:0000313" key="2">
    <source>
        <dbReference type="Proteomes" id="UP000005239"/>
    </source>
</evidence>
<dbReference type="Proteomes" id="UP000005239">
    <property type="component" value="Unassembled WGS sequence"/>
</dbReference>